<dbReference type="InterPro" id="IPR004607">
    <property type="entry name" value="GART"/>
</dbReference>
<dbReference type="EMBL" id="CAEZWB010000014">
    <property type="protein sequence ID" value="CAB4641023.1"/>
    <property type="molecule type" value="Genomic_DNA"/>
</dbReference>
<sequence length="201" mass="21745">MKLHIVVLASGGGSNLQAIIDACATGDIEAKVVGVATDNPSAFAIQRATKHHIDTAVVAPLDNEARTSFDSRLAQTISPWRPDLVVLAGFMRKLSVSFIQHFPNSIINLHPALPGQLPGINAIERAYGEFVAGNRSSSGVMVHYVPDEGIDTGPVIASMPVVFKEHDTLHDFEQRMHATEHQLLISAIRTIISQRQKVTTP</sequence>
<dbReference type="SUPFAM" id="SSF53328">
    <property type="entry name" value="Formyltransferase"/>
    <property type="match status" value="1"/>
</dbReference>
<dbReference type="GO" id="GO:0004644">
    <property type="term" value="F:phosphoribosylglycinamide formyltransferase activity"/>
    <property type="evidence" value="ECO:0007669"/>
    <property type="project" value="UniProtKB-EC"/>
</dbReference>
<name>A0A6J6JYD2_9ZZZZ</name>
<dbReference type="EC" id="2.1.2.2" evidence="2"/>
<keyword evidence="3" id="KW-0808">Transferase</keyword>
<evidence type="ECO:0000259" key="5">
    <source>
        <dbReference type="Pfam" id="PF00551"/>
    </source>
</evidence>
<dbReference type="PANTHER" id="PTHR43369:SF2">
    <property type="entry name" value="PHOSPHORIBOSYLGLYCINAMIDE FORMYLTRANSFERASE"/>
    <property type="match status" value="1"/>
</dbReference>
<gene>
    <name evidence="6" type="ORF">UFOPK2166_00207</name>
</gene>
<evidence type="ECO:0000256" key="2">
    <source>
        <dbReference type="ARBA" id="ARBA00012254"/>
    </source>
</evidence>
<reference evidence="6" key="1">
    <citation type="submission" date="2020-05" db="EMBL/GenBank/DDBJ databases">
        <authorList>
            <person name="Chiriac C."/>
            <person name="Salcher M."/>
            <person name="Ghai R."/>
            <person name="Kavagutti S V."/>
        </authorList>
    </citation>
    <scope>NUCLEOTIDE SEQUENCE</scope>
</reference>
<dbReference type="InterPro" id="IPR002376">
    <property type="entry name" value="Formyl_transf_N"/>
</dbReference>
<dbReference type="Pfam" id="PF00551">
    <property type="entry name" value="Formyl_trans_N"/>
    <property type="match status" value="1"/>
</dbReference>
<dbReference type="GO" id="GO:0006189">
    <property type="term" value="P:'de novo' IMP biosynthetic process"/>
    <property type="evidence" value="ECO:0007669"/>
    <property type="project" value="InterPro"/>
</dbReference>
<dbReference type="NCBIfam" id="TIGR00639">
    <property type="entry name" value="PurN"/>
    <property type="match status" value="1"/>
</dbReference>
<dbReference type="PANTHER" id="PTHR43369">
    <property type="entry name" value="PHOSPHORIBOSYLGLYCINAMIDE FORMYLTRANSFERASE"/>
    <property type="match status" value="1"/>
</dbReference>
<dbReference type="Gene3D" id="3.40.50.170">
    <property type="entry name" value="Formyl transferase, N-terminal domain"/>
    <property type="match status" value="1"/>
</dbReference>
<keyword evidence="4" id="KW-0658">Purine biosynthesis</keyword>
<comment type="pathway">
    <text evidence="1">Purine metabolism; IMP biosynthesis via de novo pathway; N(2)-formyl-N(1)-(5-phospho-D-ribosyl)glycinamide from N(1)-(5-phospho-D-ribosyl)glycinamide (10-formyl THF route): step 1/1.</text>
</comment>
<evidence type="ECO:0000313" key="6">
    <source>
        <dbReference type="EMBL" id="CAB4641023.1"/>
    </source>
</evidence>
<dbReference type="AlphaFoldDB" id="A0A6J6JYD2"/>
<proteinExistence type="inferred from homology"/>
<evidence type="ECO:0000256" key="3">
    <source>
        <dbReference type="ARBA" id="ARBA00022679"/>
    </source>
</evidence>
<organism evidence="6">
    <name type="scientific">freshwater metagenome</name>
    <dbReference type="NCBI Taxonomy" id="449393"/>
    <lineage>
        <taxon>unclassified sequences</taxon>
        <taxon>metagenomes</taxon>
        <taxon>ecological metagenomes</taxon>
    </lineage>
</organism>
<dbReference type="CDD" id="cd08645">
    <property type="entry name" value="FMT_core_GART"/>
    <property type="match status" value="1"/>
</dbReference>
<dbReference type="HAMAP" id="MF_01930">
    <property type="entry name" value="PurN"/>
    <property type="match status" value="1"/>
</dbReference>
<accession>A0A6J6JYD2</accession>
<evidence type="ECO:0000256" key="1">
    <source>
        <dbReference type="ARBA" id="ARBA00005054"/>
    </source>
</evidence>
<dbReference type="GO" id="GO:0005737">
    <property type="term" value="C:cytoplasm"/>
    <property type="evidence" value="ECO:0007669"/>
    <property type="project" value="TreeGrafter"/>
</dbReference>
<protein>
    <recommendedName>
        <fullName evidence="2">phosphoribosylglycinamide formyltransferase 1</fullName>
        <ecNumber evidence="2">2.1.2.2</ecNumber>
    </recommendedName>
</protein>
<feature type="domain" description="Formyl transferase N-terminal" evidence="5">
    <location>
        <begin position="4"/>
        <end position="188"/>
    </location>
</feature>
<evidence type="ECO:0000256" key="4">
    <source>
        <dbReference type="ARBA" id="ARBA00022755"/>
    </source>
</evidence>
<dbReference type="InterPro" id="IPR036477">
    <property type="entry name" value="Formyl_transf_N_sf"/>
</dbReference>